<dbReference type="RefSeq" id="WP_203727177.1">
    <property type="nucleotide sequence ID" value="NZ_BAAATX010000017.1"/>
</dbReference>
<sequence length="446" mass="45286">MTRTDRVFAILWGGQLLSLLGSGAASVSLSLAVYAATHSATRLALVVAAATLSSIYFAPLAGAVSDHFSRRRTMIWSNSLLSVVSAGLAGVTALGVSAHFPVIVGLVFLAGLLSASLSVSLAASVRQIRAEADLTRVNGLTSFLENIPTFAGPVLGAALYAVASPSVVYGIDALTFGLSAICCTVVRWEAAGPATGPATGKKFRPFAGAAAGLRLIFADRSFRFLQLTFSGLALFNGLGYAVVTAYILGSSTVAARPWNLSLYTTAGAAGLLLGSAVILAVGGRAGRRGLIVAGVAAGALFGRIGLALSTIPALWAASGVVRNLSTQLTNAPLTAIWQERIPPSVQGSVFGARRLLGQGPYPIAVLAGGYLADRLFQPGSALVEAASRVVPRFGEPGGGYGLLIAAAALGELMLVVALLTTPHLGRLARPPAVEPDGGQVAAAGSR</sequence>
<keyword evidence="8" id="KW-1185">Reference proteome</keyword>
<feature type="transmembrane region" description="Helical" evidence="6">
    <location>
        <begin position="400"/>
        <end position="419"/>
    </location>
</feature>
<comment type="caution">
    <text evidence="7">The sequence shown here is derived from an EMBL/GenBank/DDBJ whole genome shotgun (WGS) entry which is preliminary data.</text>
</comment>
<dbReference type="SUPFAM" id="SSF103473">
    <property type="entry name" value="MFS general substrate transporter"/>
    <property type="match status" value="1"/>
</dbReference>
<dbReference type="CDD" id="cd06173">
    <property type="entry name" value="MFS_MefA_like"/>
    <property type="match status" value="1"/>
</dbReference>
<dbReference type="Proteomes" id="UP000637628">
    <property type="component" value="Unassembled WGS sequence"/>
</dbReference>
<evidence type="ECO:0000256" key="3">
    <source>
        <dbReference type="ARBA" id="ARBA00022692"/>
    </source>
</evidence>
<comment type="subcellular location">
    <subcellularLocation>
        <location evidence="1">Cell membrane</location>
        <topology evidence="1">Multi-pass membrane protein</topology>
    </subcellularLocation>
</comment>
<keyword evidence="4 6" id="KW-1133">Transmembrane helix</keyword>
<feature type="transmembrane region" description="Helical" evidence="6">
    <location>
        <begin position="289"/>
        <end position="315"/>
    </location>
</feature>
<feature type="transmembrane region" description="Helical" evidence="6">
    <location>
        <begin position="260"/>
        <end position="282"/>
    </location>
</feature>
<feature type="transmembrane region" description="Helical" evidence="6">
    <location>
        <begin position="75"/>
        <end position="96"/>
    </location>
</feature>
<dbReference type="InterPro" id="IPR036259">
    <property type="entry name" value="MFS_trans_sf"/>
</dbReference>
<feature type="transmembrane region" description="Helical" evidence="6">
    <location>
        <begin position="102"/>
        <end position="123"/>
    </location>
</feature>
<keyword evidence="5 6" id="KW-0472">Membrane</keyword>
<evidence type="ECO:0000256" key="2">
    <source>
        <dbReference type="ARBA" id="ARBA00022475"/>
    </source>
</evidence>
<feature type="transmembrane region" description="Helical" evidence="6">
    <location>
        <begin position="224"/>
        <end position="248"/>
    </location>
</feature>
<protein>
    <recommendedName>
        <fullName evidence="9">MFS transporter</fullName>
    </recommendedName>
</protein>
<evidence type="ECO:0000313" key="8">
    <source>
        <dbReference type="Proteomes" id="UP000637628"/>
    </source>
</evidence>
<dbReference type="Pfam" id="PF07690">
    <property type="entry name" value="MFS_1"/>
    <property type="match status" value="1"/>
</dbReference>
<evidence type="ECO:0008006" key="9">
    <source>
        <dbReference type="Google" id="ProtNLM"/>
    </source>
</evidence>
<accession>A0ABQ3YV62</accession>
<organism evidence="7 8">
    <name type="scientific">Paractinoplanes durhamensis</name>
    <dbReference type="NCBI Taxonomy" id="113563"/>
    <lineage>
        <taxon>Bacteria</taxon>
        <taxon>Bacillati</taxon>
        <taxon>Actinomycetota</taxon>
        <taxon>Actinomycetes</taxon>
        <taxon>Micromonosporales</taxon>
        <taxon>Micromonosporaceae</taxon>
        <taxon>Paractinoplanes</taxon>
    </lineage>
</organism>
<dbReference type="EMBL" id="BOML01000022">
    <property type="protein sequence ID" value="GIE01483.1"/>
    <property type="molecule type" value="Genomic_DNA"/>
</dbReference>
<evidence type="ECO:0000256" key="6">
    <source>
        <dbReference type="SAM" id="Phobius"/>
    </source>
</evidence>
<gene>
    <name evidence="7" type="ORF">Adu01nite_28330</name>
</gene>
<dbReference type="PANTHER" id="PTHR23513:SF6">
    <property type="entry name" value="MAJOR FACILITATOR SUPERFAMILY ASSOCIATED DOMAIN-CONTAINING PROTEIN"/>
    <property type="match status" value="1"/>
</dbReference>
<evidence type="ECO:0000313" key="7">
    <source>
        <dbReference type="EMBL" id="GIE01483.1"/>
    </source>
</evidence>
<name>A0ABQ3YV62_9ACTN</name>
<feature type="transmembrane region" description="Helical" evidence="6">
    <location>
        <begin position="42"/>
        <end position="63"/>
    </location>
</feature>
<reference evidence="7 8" key="1">
    <citation type="submission" date="2021-01" db="EMBL/GenBank/DDBJ databases">
        <title>Whole genome shotgun sequence of Actinoplanes durhamensis NBRC 14914.</title>
        <authorList>
            <person name="Komaki H."/>
            <person name="Tamura T."/>
        </authorList>
    </citation>
    <scope>NUCLEOTIDE SEQUENCE [LARGE SCALE GENOMIC DNA]</scope>
    <source>
        <strain evidence="7 8">NBRC 14914</strain>
    </source>
</reference>
<dbReference type="PANTHER" id="PTHR23513">
    <property type="entry name" value="INTEGRAL MEMBRANE EFFLUX PROTEIN-RELATED"/>
    <property type="match status" value="1"/>
</dbReference>
<dbReference type="InterPro" id="IPR011701">
    <property type="entry name" value="MFS"/>
</dbReference>
<proteinExistence type="predicted"/>
<evidence type="ECO:0000256" key="4">
    <source>
        <dbReference type="ARBA" id="ARBA00022989"/>
    </source>
</evidence>
<evidence type="ECO:0000256" key="1">
    <source>
        <dbReference type="ARBA" id="ARBA00004651"/>
    </source>
</evidence>
<keyword evidence="3 6" id="KW-0812">Transmembrane</keyword>
<evidence type="ECO:0000256" key="5">
    <source>
        <dbReference type="ARBA" id="ARBA00023136"/>
    </source>
</evidence>
<keyword evidence="2" id="KW-1003">Cell membrane</keyword>
<dbReference type="Gene3D" id="1.20.1250.20">
    <property type="entry name" value="MFS general substrate transporter like domains"/>
    <property type="match status" value="1"/>
</dbReference>